<feature type="transmembrane region" description="Helical" evidence="9">
    <location>
        <begin position="362"/>
        <end position="386"/>
    </location>
</feature>
<evidence type="ECO:0000256" key="8">
    <source>
        <dbReference type="SAM" id="MobiDB-lite"/>
    </source>
</evidence>
<sequence>MVTPARPGNGKAGGSAVERQQSAHPFSVETLSEKLTASPRRIAFAIVLAFTLVRLVWAYALGFGIDESYTIGQSRLLALSYFDHPPLHYWIAHAAGVLFGWSWAVRIPTVLLFAATSWSIFCLTERLFGGVAAVFSVLFLNLSLFFLVSAGAWIVPDGPLLFFLACAAQVMARILFPSPGDKEPTISWWILAGGLFGLAGLAKYSALFTLAGLVFFVIATRHRRQLSTAGPYVACLVGLVVISPVLVWNVQHDWASLRFQAGRGNPQFSPWAFARMVLGQIVWLGPWIAFPLMGAALHALRKGRTEKELFCLALAVPAIGYTTLQALWSGSGLPHWPMPGWLFIFPLLGARMSHRVRPSIRYAIATSVLTLALLTVAAVFGASGALHRLASSLHDPTEDLIDWSPVAEVLTPLNIGMPDGPAVAGLDWAEAGKLDLAMGEIAPVLVLGRDKRGFATRSDPRLAGRQGLVIVASEKAWAKNGKALSCLPKVPQPVARLPVGRAGQAELTLLVIPVEGCMGTTQ</sequence>
<evidence type="ECO:0000256" key="4">
    <source>
        <dbReference type="ARBA" id="ARBA00022679"/>
    </source>
</evidence>
<evidence type="ECO:0000259" key="10">
    <source>
        <dbReference type="Pfam" id="PF13231"/>
    </source>
</evidence>
<feature type="transmembrane region" description="Helical" evidence="9">
    <location>
        <begin position="309"/>
        <end position="328"/>
    </location>
</feature>
<feature type="transmembrane region" description="Helical" evidence="9">
    <location>
        <begin position="271"/>
        <end position="297"/>
    </location>
</feature>
<feature type="transmembrane region" description="Helical" evidence="9">
    <location>
        <begin position="42"/>
        <end position="60"/>
    </location>
</feature>
<proteinExistence type="predicted"/>
<keyword evidence="12" id="KW-1185">Reference proteome</keyword>
<evidence type="ECO:0000313" key="12">
    <source>
        <dbReference type="Proteomes" id="UP000191135"/>
    </source>
</evidence>
<dbReference type="PANTHER" id="PTHR33908:SF11">
    <property type="entry name" value="MEMBRANE PROTEIN"/>
    <property type="match status" value="1"/>
</dbReference>
<evidence type="ECO:0000256" key="1">
    <source>
        <dbReference type="ARBA" id="ARBA00004651"/>
    </source>
</evidence>
<evidence type="ECO:0000256" key="2">
    <source>
        <dbReference type="ARBA" id="ARBA00022475"/>
    </source>
</evidence>
<feature type="transmembrane region" description="Helical" evidence="9">
    <location>
        <begin position="334"/>
        <end position="350"/>
    </location>
</feature>
<geneLocation type="plasmid" evidence="12">
    <name>pmm593</name>
</geneLocation>
<evidence type="ECO:0000256" key="3">
    <source>
        <dbReference type="ARBA" id="ARBA00022676"/>
    </source>
</evidence>
<dbReference type="eggNOG" id="COG1807">
    <property type="taxonomic scope" value="Bacteria"/>
</dbReference>
<name>A0A1U9Z8N7_9HYPH</name>
<dbReference type="GO" id="GO:0009103">
    <property type="term" value="P:lipopolysaccharide biosynthetic process"/>
    <property type="evidence" value="ECO:0007669"/>
    <property type="project" value="UniProtKB-ARBA"/>
</dbReference>
<comment type="subcellular location">
    <subcellularLocation>
        <location evidence="1">Cell membrane</location>
        <topology evidence="1">Multi-pass membrane protein</topology>
    </subcellularLocation>
</comment>
<keyword evidence="7 9" id="KW-0472">Membrane</keyword>
<evidence type="ECO:0000313" key="11">
    <source>
        <dbReference type="EMBL" id="AQZ54079.1"/>
    </source>
</evidence>
<feature type="transmembrane region" description="Helical" evidence="9">
    <location>
        <begin position="90"/>
        <end position="115"/>
    </location>
</feature>
<evidence type="ECO:0000256" key="6">
    <source>
        <dbReference type="ARBA" id="ARBA00022989"/>
    </source>
</evidence>
<dbReference type="InterPro" id="IPR038731">
    <property type="entry name" value="RgtA/B/C-like"/>
</dbReference>
<feature type="transmembrane region" description="Helical" evidence="9">
    <location>
        <begin position="127"/>
        <end position="155"/>
    </location>
</feature>
<keyword evidence="5 9" id="KW-0812">Transmembrane</keyword>
<dbReference type="AlphaFoldDB" id="A0A1U9Z8N7"/>
<accession>A0A1U9Z8N7</accession>
<keyword evidence="2" id="KW-1003">Cell membrane</keyword>
<dbReference type="Pfam" id="PF13231">
    <property type="entry name" value="PMT_2"/>
    <property type="match status" value="1"/>
</dbReference>
<dbReference type="RefSeq" id="WP_018064096.1">
    <property type="nucleotide sequence ID" value="NZ_AQWH01000005.1"/>
</dbReference>
<dbReference type="OrthoDB" id="9811222at2"/>
<dbReference type="GO" id="GO:0016763">
    <property type="term" value="F:pentosyltransferase activity"/>
    <property type="evidence" value="ECO:0007669"/>
    <property type="project" value="TreeGrafter"/>
</dbReference>
<dbReference type="KEGG" id="mmed:Mame_04787"/>
<feature type="region of interest" description="Disordered" evidence="8">
    <location>
        <begin position="1"/>
        <end position="24"/>
    </location>
</feature>
<dbReference type="PANTHER" id="PTHR33908">
    <property type="entry name" value="MANNOSYLTRANSFERASE YKCB-RELATED"/>
    <property type="match status" value="1"/>
</dbReference>
<dbReference type="GO" id="GO:0005886">
    <property type="term" value="C:plasma membrane"/>
    <property type="evidence" value="ECO:0007669"/>
    <property type="project" value="UniProtKB-SubCell"/>
</dbReference>
<reference evidence="11 12" key="1">
    <citation type="submission" date="2017-03" db="EMBL/GenBank/DDBJ databases">
        <title>Foreign affairs: Plasmid Transfer between Roseobacters and Rhizobia.</title>
        <authorList>
            <person name="Bartling P."/>
            <person name="Bunk B."/>
            <person name="Overmann J."/>
            <person name="Brinkmann H."/>
            <person name="Petersen J."/>
        </authorList>
    </citation>
    <scope>NUCLEOTIDE SEQUENCE [LARGE SCALE GENOMIC DNA]</scope>
    <source>
        <strain evidence="11 12">MACL11</strain>
        <plasmid evidence="12">Plasmid pmm593</plasmid>
    </source>
</reference>
<dbReference type="InterPro" id="IPR050297">
    <property type="entry name" value="LipidA_mod_glycosyltrf_83"/>
</dbReference>
<keyword evidence="3" id="KW-0328">Glycosyltransferase</keyword>
<protein>
    <submittedName>
        <fullName evidence="11">4-amino-4-deoxy-L-arabinose transferase</fullName>
    </submittedName>
</protein>
<keyword evidence="4 11" id="KW-0808">Transferase</keyword>
<keyword evidence="6 9" id="KW-1133">Transmembrane helix</keyword>
<evidence type="ECO:0000256" key="5">
    <source>
        <dbReference type="ARBA" id="ARBA00022692"/>
    </source>
</evidence>
<organism evidence="11 12">
    <name type="scientific">Martelella mediterranea DSM 17316</name>
    <dbReference type="NCBI Taxonomy" id="1122214"/>
    <lineage>
        <taxon>Bacteria</taxon>
        <taxon>Pseudomonadati</taxon>
        <taxon>Pseudomonadota</taxon>
        <taxon>Alphaproteobacteria</taxon>
        <taxon>Hyphomicrobiales</taxon>
        <taxon>Aurantimonadaceae</taxon>
        <taxon>Martelella</taxon>
    </lineage>
</organism>
<feature type="domain" description="Glycosyltransferase RgtA/B/C/D-like" evidence="10">
    <location>
        <begin position="83"/>
        <end position="248"/>
    </location>
</feature>
<feature type="transmembrane region" description="Helical" evidence="9">
    <location>
        <begin position="186"/>
        <end position="219"/>
    </location>
</feature>
<keyword evidence="11" id="KW-0614">Plasmid</keyword>
<evidence type="ECO:0000256" key="7">
    <source>
        <dbReference type="ARBA" id="ARBA00023136"/>
    </source>
</evidence>
<evidence type="ECO:0000256" key="9">
    <source>
        <dbReference type="SAM" id="Phobius"/>
    </source>
</evidence>
<feature type="transmembrane region" description="Helical" evidence="9">
    <location>
        <begin position="231"/>
        <end position="251"/>
    </location>
</feature>
<dbReference type="Proteomes" id="UP000191135">
    <property type="component" value="Plasmid pMM593"/>
</dbReference>
<dbReference type="EMBL" id="CP020331">
    <property type="protein sequence ID" value="AQZ54079.1"/>
    <property type="molecule type" value="Genomic_DNA"/>
</dbReference>
<gene>
    <name evidence="11" type="ORF">Mame_04787</name>
</gene>